<name>A0A5M8QNJ1_9BACT</name>
<accession>A0A5M8QNJ1</accession>
<comment type="caution">
    <text evidence="2">The sequence shown here is derived from an EMBL/GenBank/DDBJ whole genome shotgun (WGS) entry which is preliminary data.</text>
</comment>
<gene>
    <name evidence="2" type="ORF">FEM33_20815</name>
</gene>
<reference evidence="2 3" key="1">
    <citation type="submission" date="2019-05" db="EMBL/GenBank/DDBJ databases">
        <authorList>
            <person name="Qu J.-H."/>
        </authorList>
    </citation>
    <scope>NUCLEOTIDE SEQUENCE [LARGE SCALE GENOMIC DNA]</scope>
    <source>
        <strain evidence="2 3">NS28</strain>
    </source>
</reference>
<dbReference type="EMBL" id="VBSN01000066">
    <property type="protein sequence ID" value="KAA6436590.1"/>
    <property type="molecule type" value="Genomic_DNA"/>
</dbReference>
<dbReference type="Proteomes" id="UP000323994">
    <property type="component" value="Unassembled WGS sequence"/>
</dbReference>
<dbReference type="RefSeq" id="WP_139013912.1">
    <property type="nucleotide sequence ID" value="NZ_VBSN01000066.1"/>
</dbReference>
<evidence type="ECO:0000313" key="3">
    <source>
        <dbReference type="Proteomes" id="UP000323994"/>
    </source>
</evidence>
<sequence length="67" mass="7842">MKRYGKSINGSGALSKGKKKLLQKEDNTANESIKVTRWHFMQYEVSLKSSFTEMYLLDNQLHEIYLN</sequence>
<evidence type="ECO:0000256" key="1">
    <source>
        <dbReference type="SAM" id="MobiDB-lite"/>
    </source>
</evidence>
<evidence type="ECO:0000313" key="2">
    <source>
        <dbReference type="EMBL" id="KAA6436590.1"/>
    </source>
</evidence>
<keyword evidence="3" id="KW-1185">Reference proteome</keyword>
<dbReference type="AlphaFoldDB" id="A0A5M8QNJ1"/>
<proteinExistence type="predicted"/>
<protein>
    <submittedName>
        <fullName evidence="2">Uncharacterized protein</fullName>
    </submittedName>
</protein>
<feature type="region of interest" description="Disordered" evidence="1">
    <location>
        <begin position="1"/>
        <end position="26"/>
    </location>
</feature>
<organism evidence="2 3">
    <name type="scientific">Dyadobacter flavalbus</name>
    <dbReference type="NCBI Taxonomy" id="2579942"/>
    <lineage>
        <taxon>Bacteria</taxon>
        <taxon>Pseudomonadati</taxon>
        <taxon>Bacteroidota</taxon>
        <taxon>Cytophagia</taxon>
        <taxon>Cytophagales</taxon>
        <taxon>Spirosomataceae</taxon>
        <taxon>Dyadobacter</taxon>
    </lineage>
</organism>